<organism evidence="3">
    <name type="scientific">uncultured Nocardioidaceae bacterium</name>
    <dbReference type="NCBI Taxonomy" id="253824"/>
    <lineage>
        <taxon>Bacteria</taxon>
        <taxon>Bacillati</taxon>
        <taxon>Actinomycetota</taxon>
        <taxon>Actinomycetes</taxon>
        <taxon>Propionibacteriales</taxon>
        <taxon>Nocardioidaceae</taxon>
        <taxon>environmental samples</taxon>
    </lineage>
</organism>
<evidence type="ECO:0000256" key="1">
    <source>
        <dbReference type="ARBA" id="ARBA00006068"/>
    </source>
</evidence>
<dbReference type="AlphaFoldDB" id="A0A6J4N5C3"/>
<sequence length="303" mass="32795">MIAQTAYRRRRLGVLALVLTLAALVMPEPSIRQSPMMLVKVDSAQGIDGPDDVIWILALGSDAREGQPPLGSRADAIQMIGVNLRTGAGSIIGIPRDSWVPIPGHGSDRVNAALTYGGPQLMARTVGDLVGVQPDYVFATTFIGFKAMVQSMGGVTVYSRLAFTDDYMVGEIERGENRLSGFEALFFGRARHFLPNGDFDRSANQQELLRGIVREIRAKQDEPGFMERGALSVMQHMYTDLSPAELYRLGHAATGIDPSRLEGCVLDGSYGTVNGASIIFPNTSQARRLADEARDDATFDTGC</sequence>
<dbReference type="InterPro" id="IPR050922">
    <property type="entry name" value="LytR/CpsA/Psr_CW_biosynth"/>
</dbReference>
<proteinExistence type="inferred from homology"/>
<name>A0A6J4N5C3_9ACTN</name>
<dbReference type="InterPro" id="IPR004474">
    <property type="entry name" value="LytR_CpsA_psr"/>
</dbReference>
<evidence type="ECO:0000259" key="2">
    <source>
        <dbReference type="Pfam" id="PF03816"/>
    </source>
</evidence>
<dbReference type="Gene3D" id="3.40.630.190">
    <property type="entry name" value="LCP protein"/>
    <property type="match status" value="1"/>
</dbReference>
<evidence type="ECO:0000313" key="3">
    <source>
        <dbReference type="EMBL" id="CAA9378134.1"/>
    </source>
</evidence>
<dbReference type="PANTHER" id="PTHR33392">
    <property type="entry name" value="POLYISOPRENYL-TEICHOIC ACID--PEPTIDOGLYCAN TEICHOIC ACID TRANSFERASE TAGU"/>
    <property type="match status" value="1"/>
</dbReference>
<accession>A0A6J4N5C3</accession>
<dbReference type="EMBL" id="CADCUK010000129">
    <property type="protein sequence ID" value="CAA9378134.1"/>
    <property type="molecule type" value="Genomic_DNA"/>
</dbReference>
<dbReference type="Pfam" id="PF03816">
    <property type="entry name" value="LytR_cpsA_psr"/>
    <property type="match status" value="1"/>
</dbReference>
<comment type="similarity">
    <text evidence="1">Belongs to the LytR/CpsA/Psr (LCP) family.</text>
</comment>
<protein>
    <submittedName>
        <fullName evidence="3">Cell envelope-related transcriptional attenuator</fullName>
    </submittedName>
</protein>
<dbReference type="NCBIfam" id="TIGR00350">
    <property type="entry name" value="lytR_cpsA_psr"/>
    <property type="match status" value="1"/>
</dbReference>
<feature type="domain" description="Cell envelope-related transcriptional attenuator" evidence="2">
    <location>
        <begin position="73"/>
        <end position="216"/>
    </location>
</feature>
<reference evidence="3" key="1">
    <citation type="submission" date="2020-02" db="EMBL/GenBank/DDBJ databases">
        <authorList>
            <person name="Meier V. D."/>
        </authorList>
    </citation>
    <scope>NUCLEOTIDE SEQUENCE</scope>
    <source>
        <strain evidence="3">AVDCRST_MAG47</strain>
    </source>
</reference>
<dbReference type="PANTHER" id="PTHR33392:SF6">
    <property type="entry name" value="POLYISOPRENYL-TEICHOIC ACID--PEPTIDOGLYCAN TEICHOIC ACID TRANSFERASE TAGU"/>
    <property type="match status" value="1"/>
</dbReference>
<gene>
    <name evidence="3" type="ORF">AVDCRST_MAG47-1924</name>
</gene>